<dbReference type="EMBL" id="QURR01000004">
    <property type="protein sequence ID" value="RGE46142.1"/>
    <property type="molecule type" value="Genomic_DNA"/>
</dbReference>
<evidence type="ECO:0000313" key="2">
    <source>
        <dbReference type="Proteomes" id="UP000261948"/>
    </source>
</evidence>
<sequence>MTTAKPTSPAPQWNDFSACLERLKECLVDLVGAAPQPGAFGTVTVHITPATGDNAMSVERWVYDAQVLLACLHAIEPAAQMRINVTGLGAMHHMALHGVGVVAGRFVNVVDYAPALALIPEALRPCTRTGLPVRHAVLAEPQGLS</sequence>
<evidence type="ECO:0000313" key="1">
    <source>
        <dbReference type="EMBL" id="RGE46142.1"/>
    </source>
</evidence>
<protein>
    <submittedName>
        <fullName evidence="1">Uncharacterized protein</fullName>
    </submittedName>
</protein>
<keyword evidence="2" id="KW-1185">Reference proteome</keyword>
<reference evidence="1 2" key="1">
    <citation type="submission" date="2018-08" db="EMBL/GenBank/DDBJ databases">
        <title>Comamonas testosteroni strain SWCO2.</title>
        <authorList>
            <person name="Jiang N."/>
            <person name="Zhang X.Z."/>
        </authorList>
    </citation>
    <scope>NUCLEOTIDE SEQUENCE [LARGE SCALE GENOMIC DNA]</scope>
    <source>
        <strain evidence="1 2">SWCO2</strain>
    </source>
</reference>
<gene>
    <name evidence="1" type="ORF">DZC30_05070</name>
</gene>
<accession>A0A373FRL1</accession>
<dbReference type="AlphaFoldDB" id="A0A373FRL1"/>
<proteinExistence type="predicted"/>
<organism evidence="1 2">
    <name type="scientific">Comamonas testosteroni</name>
    <name type="common">Pseudomonas testosteroni</name>
    <dbReference type="NCBI Taxonomy" id="285"/>
    <lineage>
        <taxon>Bacteria</taxon>
        <taxon>Pseudomonadati</taxon>
        <taxon>Pseudomonadota</taxon>
        <taxon>Betaproteobacteria</taxon>
        <taxon>Burkholderiales</taxon>
        <taxon>Comamonadaceae</taxon>
        <taxon>Comamonas</taxon>
    </lineage>
</organism>
<name>A0A373FRL1_COMTE</name>
<comment type="caution">
    <text evidence="1">The sequence shown here is derived from an EMBL/GenBank/DDBJ whole genome shotgun (WGS) entry which is preliminary data.</text>
</comment>
<dbReference type="Proteomes" id="UP000261948">
    <property type="component" value="Unassembled WGS sequence"/>
</dbReference>